<feature type="chain" id="PRO_5016103298" evidence="1">
    <location>
        <begin position="36"/>
        <end position="1920"/>
    </location>
</feature>
<dbReference type="STRING" id="307507.A0A2V0P2A5"/>
<dbReference type="InParanoid" id="A0A2V0P2A5"/>
<proteinExistence type="predicted"/>
<feature type="signal peptide" evidence="1">
    <location>
        <begin position="1"/>
        <end position="35"/>
    </location>
</feature>
<dbReference type="OrthoDB" id="8831087at2759"/>
<dbReference type="EMBL" id="BDRX01000043">
    <property type="protein sequence ID" value="GBF93709.1"/>
    <property type="molecule type" value="Genomic_DNA"/>
</dbReference>
<keyword evidence="3" id="KW-1185">Reference proteome</keyword>
<gene>
    <name evidence="2" type="ORF">Rsub_06812</name>
</gene>
<evidence type="ECO:0000256" key="1">
    <source>
        <dbReference type="SAM" id="SignalP"/>
    </source>
</evidence>
<organism evidence="2 3">
    <name type="scientific">Raphidocelis subcapitata</name>
    <dbReference type="NCBI Taxonomy" id="307507"/>
    <lineage>
        <taxon>Eukaryota</taxon>
        <taxon>Viridiplantae</taxon>
        <taxon>Chlorophyta</taxon>
        <taxon>core chlorophytes</taxon>
        <taxon>Chlorophyceae</taxon>
        <taxon>CS clade</taxon>
        <taxon>Sphaeropleales</taxon>
        <taxon>Selenastraceae</taxon>
        <taxon>Raphidocelis</taxon>
    </lineage>
</organism>
<comment type="caution">
    <text evidence="2">The sequence shown here is derived from an EMBL/GenBank/DDBJ whole genome shotgun (WGS) entry which is preliminary data.</text>
</comment>
<reference evidence="2 3" key="1">
    <citation type="journal article" date="2018" name="Sci. Rep.">
        <title>Raphidocelis subcapitata (=Pseudokirchneriella subcapitata) provides an insight into genome evolution and environmental adaptations in the Sphaeropleales.</title>
        <authorList>
            <person name="Suzuki S."/>
            <person name="Yamaguchi H."/>
            <person name="Nakajima N."/>
            <person name="Kawachi M."/>
        </authorList>
    </citation>
    <scope>NUCLEOTIDE SEQUENCE [LARGE SCALE GENOMIC DNA]</scope>
    <source>
        <strain evidence="2 3">NIES-35</strain>
    </source>
</reference>
<evidence type="ECO:0000313" key="2">
    <source>
        <dbReference type="EMBL" id="GBF93709.1"/>
    </source>
</evidence>
<sequence length="1920" mass="199379">MFESRGRKGPRLAASLGPSLLAAILIAAWISLAAAQRVCDCRRLGTNIACPSSNKNCCVQDGNCQAAVSSCPCRDSSQCPSKWCCMKTQKAWEAEELGVCSRTPASPDGARYCSCIDLNGVTYNGPCCNGINKPVKNPETDCPPCTDASECPNGYCCSKTAEAHAQDNDYGDGKGKCKAAAVSAADWCECEYGLNGLKCPSPVGSRSEAKCCANGKFTGQCQDTCPCSTVDDCQNGECCTATPLTGALARDWVAPGNAPAYCYEFNDAGACTGKTATCCGDGRCAANDASCDCADDSDCAEGYACSIKQKCTNQIIVNGKQMVKDCNSLPSSNLKCPGGTDYCCVDGNGDGRCVVAANDCAKTCSVDADCPTKQCCNTLTGLCSTSIMFAGKQVCADCGSAMERGLNCTGTTPVCCPTPEGNRACAAAAANCGGRILGKDVAKYQAFHEMFIYAYANATMALDNGIYYSRDGDNNNENEPDLSDWKDFRIWIGFSASEEHDDCGDGVRGLDFATAPKPLLIAADAAAQFWWEECTALNACAAAAKVDGVSFATFKSWTTLAAQNILAYLQQAPGGRYLLCLEEYFKYGATHNVFKRSADPQEEFFGLVAWSAMLNPVNFFLAGAEKPVSALNLMRKADELQWLVPTPVALMESLIELLISHDHSLPLWTVPLTNATVLSATATPAGAETEGAAVQGPTADGVATDGATTFDGATVEGAAAVEAVWPQVLQPLAGVGQMEEGPRRGEPSGARTLGIAASKPRLSIPEGCSSTDIKCILKSRSNDPAQTEGTDAGAVSFTAESNGASTMAIAADNARLDEIREYLTTERAKLEACQFLSADTGLGAGGNMGGLFQLGTKKNYAHLLRDMTISRASYVADVICGPNQCGALQAFLDTLSKVSTATGGSECASGAAGTQSVLTAGFASPGSVVGTNCLTPAAGLYGNLACDLAKIVVAHLEKAIANPKSCATAVFNGATQVCDCRNLGANIACPSTKSVCCPRGGKCQTAVSSCACSKSSECPASSCCMKSQAAWEAGQLGVCSKNPVSSDGKRFCGCDDLNGVAPLATCCNGINKPAKNPETDCPPCVSGWECPEGYCCSKTAAAHALDEEGEDGFGTCRAAAVSGGGAEWCDCHYDMNGATCPSPVGPQNEAKCGDGRCAATDADCDCGDSSECAIGYACGINKKCTNQIIVNGKQMVKDCNDLPDQNLACPSGTSYCCVDGKCAKSVSSCKCRGNLQCREGTCCSRLPGANVCPDCNDANGAGCPGSRSVCCDDGRCVVAAKDCAKVTPCTEDSDCPTKQCCNTLTGLCSSSIIAADGKQVCADCRDAMKRGLNCTADKPICCAAPVGDRACAATQADCAGKIGGKDVAKYQAFHDMFVSAYANATLPMDDGIYYSAEDIEYNKPDLSDYKDFRYWIKGGDEEHDDCGYGIKGLDFATAAKPLLIAADAAAQFWWEECKALKACVAAAKADGVKLANFKSWTTLAAQKILAYLQQAPGGRHLLCPDDYFEYGATYQVFERSPDAQYGFFGVVAWPTMLNPVNFFFQGAEKPISTLNLMRKAREMKWILPTPIYMMEGLIELLIFHDHSLPLWTVPLTNATVLSATATPAGAATDGATTAGASTEAAGQLLQPLAGVGQMEEGPRRVEASGARAQGASASRRMRGIPQGCASTDIKCILKSRSNDPAQTEGTDAGAVAFTADSNGASTMAIAADNACLEEIREYLEIAKWLSDACQSLSADAGLGAGGNVGGLFELGAKKNYAHLLRDMTISRASYVADVICGPNQCGTLQAFLDTLSKVSTATGGIECASGAAGTQSVLTAGTAVQPGSTGGASCLTPAAGVYGNIACDFAKIVVAHLEKAIGCCAGKCLVNEECAVYNVYDWVLNPSVPPCSGTGGTGAGFPAGPFTPPPGDIGEGWGVY</sequence>
<accession>A0A2V0P2A5</accession>
<dbReference type="Proteomes" id="UP000247498">
    <property type="component" value="Unassembled WGS sequence"/>
</dbReference>
<protein>
    <submittedName>
        <fullName evidence="2">Uncharacterized protein</fullName>
    </submittedName>
</protein>
<keyword evidence="1" id="KW-0732">Signal</keyword>
<name>A0A2V0P2A5_9CHLO</name>
<evidence type="ECO:0000313" key="3">
    <source>
        <dbReference type="Proteomes" id="UP000247498"/>
    </source>
</evidence>